<evidence type="ECO:0000313" key="2">
    <source>
        <dbReference type="EMBL" id="TQR97462.1"/>
    </source>
</evidence>
<evidence type="ECO:0000313" key="3">
    <source>
        <dbReference type="Proteomes" id="UP000319219"/>
    </source>
</evidence>
<feature type="chain" id="PRO_5045582118" evidence="1">
    <location>
        <begin position="31"/>
        <end position="170"/>
    </location>
</feature>
<dbReference type="EMBL" id="VIJZ01000007">
    <property type="protein sequence ID" value="TQR97462.1"/>
    <property type="molecule type" value="Genomic_DNA"/>
</dbReference>
<comment type="caution">
    <text evidence="2">The sequence shown here is derived from an EMBL/GenBank/DDBJ whole genome shotgun (WGS) entry which is preliminary data.</text>
</comment>
<accession>A0ABY3B196</accession>
<keyword evidence="3" id="KW-1185">Reference proteome</keyword>
<gene>
    <name evidence="2" type="ORF">FKV70_16620</name>
</gene>
<keyword evidence="1" id="KW-0732">Signal</keyword>
<evidence type="ECO:0000256" key="1">
    <source>
        <dbReference type="SAM" id="SignalP"/>
    </source>
</evidence>
<protein>
    <submittedName>
        <fullName evidence="2">Uncharacterized protein</fullName>
    </submittedName>
</protein>
<proteinExistence type="predicted"/>
<reference evidence="2 3" key="1">
    <citation type="submission" date="2019-07" db="EMBL/GenBank/DDBJ databases">
        <title>Paenibacillus ottowii sp. nov. isolated from a fermentation system processing bovine manure.</title>
        <authorList>
            <person name="Velazquez L.F."/>
            <person name="Rajbanshi S."/>
            <person name="Guan S."/>
            <person name="Hinchee M."/>
            <person name="Welsh A."/>
        </authorList>
    </citation>
    <scope>NUCLEOTIDE SEQUENCE [LARGE SCALE GENOMIC DNA]</scope>
    <source>
        <strain evidence="2 3">MS2379</strain>
    </source>
</reference>
<feature type="signal peptide" evidence="1">
    <location>
        <begin position="1"/>
        <end position="30"/>
    </location>
</feature>
<sequence>MEWKLAKKTILSSMATALLFSVITPFAAFAETSSVTATYGTAPTIDVNTVTPPPPTVQPDGEVSTQGVKVKAVEIAIKALRYVIDNPVSRWTLEKFFDTETVAAVIKYNSKVFGVLESYLGAVELTTAEIAAGARSAIVQELRGVVSKGIAEGVGMVVEWLIYYGSKVIL</sequence>
<organism evidence="2 3">
    <name type="scientific">Paenibacillus ottowii</name>
    <dbReference type="NCBI Taxonomy" id="2315729"/>
    <lineage>
        <taxon>Bacteria</taxon>
        <taxon>Bacillati</taxon>
        <taxon>Bacillota</taxon>
        <taxon>Bacilli</taxon>
        <taxon>Bacillales</taxon>
        <taxon>Paenibacillaceae</taxon>
        <taxon>Paenibacillus</taxon>
    </lineage>
</organism>
<dbReference type="Proteomes" id="UP000319219">
    <property type="component" value="Unassembled WGS sequence"/>
</dbReference>
<name>A0ABY3B196_9BACL</name>
<dbReference type="RefSeq" id="WP_142613532.1">
    <property type="nucleotide sequence ID" value="NZ_VIJZ01000007.1"/>
</dbReference>